<feature type="transmembrane region" description="Helical" evidence="8">
    <location>
        <begin position="305"/>
        <end position="326"/>
    </location>
</feature>
<evidence type="ECO:0000313" key="11">
    <source>
        <dbReference type="Proteomes" id="UP001258017"/>
    </source>
</evidence>
<dbReference type="GO" id="GO:0016887">
    <property type="term" value="F:ATP hydrolysis activity"/>
    <property type="evidence" value="ECO:0007669"/>
    <property type="project" value="InterPro"/>
</dbReference>
<dbReference type="Pfam" id="PF12698">
    <property type="entry name" value="ABC2_membrane_3"/>
    <property type="match status" value="1"/>
</dbReference>
<feature type="transmembrane region" description="Helical" evidence="8">
    <location>
        <begin position="1123"/>
        <end position="1142"/>
    </location>
</feature>
<keyword evidence="11" id="KW-1185">Reference proteome</keyword>
<feature type="coiled-coil region" evidence="7">
    <location>
        <begin position="594"/>
        <end position="621"/>
    </location>
</feature>
<feature type="transmembrane region" description="Helical" evidence="8">
    <location>
        <begin position="222"/>
        <end position="243"/>
    </location>
</feature>
<reference evidence="10" key="1">
    <citation type="submission" date="2021-08" db="EMBL/GenBank/DDBJ databases">
        <authorList>
            <person name="Misof B."/>
            <person name="Oliver O."/>
            <person name="Podsiadlowski L."/>
            <person name="Donath A."/>
            <person name="Peters R."/>
            <person name="Mayer C."/>
            <person name="Rust J."/>
            <person name="Gunkel S."/>
            <person name="Lesny P."/>
            <person name="Martin S."/>
            <person name="Oeyen J.P."/>
            <person name="Petersen M."/>
            <person name="Panagiotis P."/>
            <person name="Wilbrandt J."/>
            <person name="Tanja T."/>
        </authorList>
    </citation>
    <scope>NUCLEOTIDE SEQUENCE</scope>
    <source>
        <strain evidence="10">GBR_01_08_01A</strain>
        <tissue evidence="10">Thorax + abdomen</tissue>
    </source>
</reference>
<dbReference type="FunFam" id="3.40.50.300:FF:002470">
    <property type="entry name" value="ABC transporter, putative"/>
    <property type="match status" value="1"/>
</dbReference>
<dbReference type="EMBL" id="JAIFRP010004405">
    <property type="protein sequence ID" value="KAK2576776.1"/>
    <property type="molecule type" value="Genomic_DNA"/>
</dbReference>
<feature type="domain" description="ABC transporter" evidence="9">
    <location>
        <begin position="1329"/>
        <end position="1559"/>
    </location>
</feature>
<feature type="transmembrane region" description="Helical" evidence="8">
    <location>
        <begin position="333"/>
        <end position="351"/>
    </location>
</feature>
<dbReference type="InterPro" id="IPR026082">
    <property type="entry name" value="ABCA"/>
</dbReference>
<dbReference type="GO" id="GO:0005319">
    <property type="term" value="F:lipid transporter activity"/>
    <property type="evidence" value="ECO:0007669"/>
    <property type="project" value="TreeGrafter"/>
</dbReference>
<comment type="caution">
    <text evidence="10">The sequence shown here is derived from an EMBL/GenBank/DDBJ whole genome shotgun (WGS) entry which is preliminary data.</text>
</comment>
<feature type="domain" description="ABC transporter" evidence="9">
    <location>
        <begin position="488"/>
        <end position="726"/>
    </location>
</feature>
<dbReference type="GO" id="GO:0016020">
    <property type="term" value="C:membrane"/>
    <property type="evidence" value="ECO:0007669"/>
    <property type="project" value="UniProtKB-SubCell"/>
</dbReference>
<dbReference type="InterPro" id="IPR013525">
    <property type="entry name" value="ABC2_TM"/>
</dbReference>
<dbReference type="Pfam" id="PF00005">
    <property type="entry name" value="ABC_tran"/>
    <property type="match status" value="2"/>
</dbReference>
<dbReference type="InterPro" id="IPR003439">
    <property type="entry name" value="ABC_transporter-like_ATP-bd"/>
</dbReference>
<feature type="transmembrane region" description="Helical" evidence="8">
    <location>
        <begin position="264"/>
        <end position="285"/>
    </location>
</feature>
<dbReference type="Proteomes" id="UP001258017">
    <property type="component" value="Unassembled WGS sequence"/>
</dbReference>
<evidence type="ECO:0000256" key="2">
    <source>
        <dbReference type="ARBA" id="ARBA00022692"/>
    </source>
</evidence>
<evidence type="ECO:0000256" key="5">
    <source>
        <dbReference type="ARBA" id="ARBA00022989"/>
    </source>
</evidence>
<organism evidence="10 11">
    <name type="scientific">Odynerus spinipes</name>
    <dbReference type="NCBI Taxonomy" id="1348599"/>
    <lineage>
        <taxon>Eukaryota</taxon>
        <taxon>Metazoa</taxon>
        <taxon>Ecdysozoa</taxon>
        <taxon>Arthropoda</taxon>
        <taxon>Hexapoda</taxon>
        <taxon>Insecta</taxon>
        <taxon>Pterygota</taxon>
        <taxon>Neoptera</taxon>
        <taxon>Endopterygota</taxon>
        <taxon>Hymenoptera</taxon>
        <taxon>Apocrita</taxon>
        <taxon>Aculeata</taxon>
        <taxon>Vespoidea</taxon>
        <taxon>Vespidae</taxon>
        <taxon>Eumeninae</taxon>
        <taxon>Odynerus</taxon>
    </lineage>
</organism>
<keyword evidence="2 8" id="KW-0812">Transmembrane</keyword>
<dbReference type="InterPro" id="IPR027417">
    <property type="entry name" value="P-loop_NTPase"/>
</dbReference>
<dbReference type="InterPro" id="IPR017871">
    <property type="entry name" value="ABC_transporter-like_CS"/>
</dbReference>
<dbReference type="PANTHER" id="PTHR19229">
    <property type="entry name" value="ATP-BINDING CASSETTE TRANSPORTER SUBFAMILY A ABCA"/>
    <property type="match status" value="1"/>
</dbReference>
<proteinExistence type="predicted"/>
<feature type="transmembrane region" description="Helical" evidence="8">
    <location>
        <begin position="1091"/>
        <end position="1117"/>
    </location>
</feature>
<keyword evidence="4" id="KW-0067">ATP-binding</keyword>
<dbReference type="GO" id="GO:0005524">
    <property type="term" value="F:ATP binding"/>
    <property type="evidence" value="ECO:0007669"/>
    <property type="project" value="UniProtKB-KW"/>
</dbReference>
<dbReference type="PROSITE" id="PS00211">
    <property type="entry name" value="ABC_TRANSPORTER_1"/>
    <property type="match status" value="2"/>
</dbReference>
<evidence type="ECO:0000256" key="1">
    <source>
        <dbReference type="ARBA" id="ARBA00004141"/>
    </source>
</evidence>
<keyword evidence="7" id="KW-0175">Coiled coil</keyword>
<protein>
    <recommendedName>
        <fullName evidence="9">ABC transporter domain-containing protein</fullName>
    </recommendedName>
</protein>
<gene>
    <name evidence="10" type="ORF">KPH14_005420</name>
</gene>
<evidence type="ECO:0000256" key="8">
    <source>
        <dbReference type="SAM" id="Phobius"/>
    </source>
</evidence>
<dbReference type="PANTHER" id="PTHR19229:SF250">
    <property type="entry name" value="ABC TRANSPORTER DOMAIN-CONTAINING PROTEIN-RELATED"/>
    <property type="match status" value="1"/>
</dbReference>
<name>A0AAD9RBT8_9HYME</name>
<dbReference type="FunFam" id="3.40.50.300:FF:000436">
    <property type="entry name" value="ATP binding cassette subfamily A member 9"/>
    <property type="match status" value="1"/>
</dbReference>
<evidence type="ECO:0000313" key="10">
    <source>
        <dbReference type="EMBL" id="KAK2576776.1"/>
    </source>
</evidence>
<dbReference type="PROSITE" id="PS50893">
    <property type="entry name" value="ABC_TRANSPORTER_2"/>
    <property type="match status" value="2"/>
</dbReference>
<dbReference type="GO" id="GO:0140359">
    <property type="term" value="F:ABC-type transporter activity"/>
    <property type="evidence" value="ECO:0007669"/>
    <property type="project" value="InterPro"/>
</dbReference>
<feature type="transmembrane region" description="Helical" evidence="8">
    <location>
        <begin position="845"/>
        <end position="864"/>
    </location>
</feature>
<evidence type="ECO:0000256" key="3">
    <source>
        <dbReference type="ARBA" id="ARBA00022741"/>
    </source>
</evidence>
<sequence>MKEWYRVLGLLLYKNFIVRIRHWKITLFLQVLLPIALFALTQAARDFNAAPPTVVETDSYYPLKDEEELLHDIGRHTIYFVPNNTYTTEIMRSAMPCMKITDYIGFTTEEEMVEDYLLKRLKDPLTDVLAIVFDTNPEQKHVKYKIRHSTEIPNALFTDITYTISEFKYTDIVPFVQMQICIDNFFISKVLQFEQKPKISIQRMPYPPYIRTNIADTVLRNLISVFAVVIFLIPLCIETNYAAKEKFIGVNILMSMNGVKLYQNLLSWLITGCIFSIFYVIPIIVLFKNTFSTQVDPYLYYSNPFVFWLLMTIHVVHLISFGMHIAAYFSKPVFVVIVLSVIYTASSSLHGNLVQENYFAVIPYLGIVLPNLLLSRLFEEVNTYEIQLTGIQWNNFFLSGNTEYNITGSTGFILLFSLLGIILHFTLAVYVNTILPGKYGVKKHPLYFLQCMKKNKVCLDEEAEDYDYNQLEGEDFEAVSNGVLTPGIQIRGLKKTYNTGFLRKSLVHALKGISVDFYKGQITALLGHNGAGKTTLMSIITGVRNETEGRIFINGKNLKHNLEAVRNDLGLCPQENMVFPDLNVFEQIEFFGLLKNKNKTRQQIKHDVNNLIAKLKLTEKRNCLPSKLSGGQKRRVCLGMALIGDASTLVLDEPTSGMDPETRRDTWDIILKLRGEKTIIISTHNMEEADILGDRIAIVHGGLLKSYGSPMFLKKQYGHGHIEVTLSTKSWCDPEKVVNKFDSRSQVTIDNDKIILNVPFTEALPDSLDQIESQKKALGVTGINVSLITLEQVFLKIINKEDNGKHLAEHFTTSTQKVQGWNLCIQSMLALLKKKMTYTRKNPSILLMILFLPLLSILFMALSYKNRAESLDTILLRLDMYRYPKAYYSSDSNRYGQRYKEVIENFNGIANYVTNGSVTEVLLKSGRQDIAEYHNHAIVSAEFNITRTGIVANGFYSGAAMHSIPLTMNILSNTIIKTLGGSEYSIEVSRQKLPDTFIYTSNDSAQIEALSRLLIFCSFFFPTLALFVIHPLKEISTKVKQLQRMTGVTSVSYWITMFSFDLLICTLSVLIITAGFYVMDIILDVRLYRTTEILTTILLLILLGINGLLLAYILSFMNKSRNTIITILSLSPIGIVILQYLLHTVIYSFPNLQALHSFQKRLFRFIPYVSYFHGQFAFYLVAATNSKCRRFPSRVLTLMCSQYASNECCEMDCVDGVCNNPLPYFGDLEDDLSLEENIIYLALTPVIYFVILILLEEKFLTRLITKIRHSSLQGGCDKMDEEVKKEKHAVALEISKINNQNKDGIRNTNVNENLDDNDRSSKIQSSSLFLVYELSKYYGKLMAVKEVNFRVKQHECFGLLGVNGAGKSTTFRMLTGEETSHSGTMYLKQAEIHSDRKNYLAEMGYCPQTDALISSLNAFDHLRLFARLRGIPKDRVELEVNKWINRLNLKACMTQPSGTYSGGNKRRLNIAMALIGNPSLVLLDEPTTGVDPAARRSLWTVLQSCQAAGQAIILTSHSMEECEALCNRLVIMVKGQLVCIGASQELKQRFGAGYDIHVKLNPSRSEEDVANIKNAIESSLTCEIRDENLGFISYHVTDPKTTWTRMYNTVNDLKRRYNCIQDYSVLSATLEHLFIQFARGVSMPDYDSSPKHSASQPTNE</sequence>
<evidence type="ECO:0000259" key="9">
    <source>
        <dbReference type="PROSITE" id="PS50893"/>
    </source>
</evidence>
<accession>A0AAD9RBT8</accession>
<feature type="transmembrane region" description="Helical" evidence="8">
    <location>
        <begin position="1013"/>
        <end position="1032"/>
    </location>
</feature>
<keyword evidence="5 8" id="KW-1133">Transmembrane helix</keyword>
<dbReference type="Gene3D" id="3.40.50.300">
    <property type="entry name" value="P-loop containing nucleotide triphosphate hydrolases"/>
    <property type="match status" value="2"/>
</dbReference>
<reference evidence="10" key="2">
    <citation type="journal article" date="2023" name="Commun. Biol.">
        <title>Intrasexual cuticular hydrocarbon dimorphism in a wasp sheds light on hydrocarbon biosynthesis genes in Hymenoptera.</title>
        <authorList>
            <person name="Moris V.C."/>
            <person name="Podsiadlowski L."/>
            <person name="Martin S."/>
            <person name="Oeyen J.P."/>
            <person name="Donath A."/>
            <person name="Petersen M."/>
            <person name="Wilbrandt J."/>
            <person name="Misof B."/>
            <person name="Liedtke D."/>
            <person name="Thamm M."/>
            <person name="Scheiner R."/>
            <person name="Schmitt T."/>
            <person name="Niehuis O."/>
        </authorList>
    </citation>
    <scope>NUCLEOTIDE SEQUENCE</scope>
    <source>
        <strain evidence="10">GBR_01_08_01A</strain>
    </source>
</reference>
<comment type="subcellular location">
    <subcellularLocation>
        <location evidence="1">Membrane</location>
        <topology evidence="1">Multi-pass membrane protein</topology>
    </subcellularLocation>
</comment>
<feature type="transmembrane region" description="Helical" evidence="8">
    <location>
        <begin position="412"/>
        <end position="431"/>
    </location>
</feature>
<keyword evidence="6 8" id="KW-0472">Membrane</keyword>
<feature type="transmembrane region" description="Helical" evidence="8">
    <location>
        <begin position="1238"/>
        <end position="1255"/>
    </location>
</feature>
<evidence type="ECO:0000256" key="6">
    <source>
        <dbReference type="ARBA" id="ARBA00023136"/>
    </source>
</evidence>
<dbReference type="SUPFAM" id="SSF52540">
    <property type="entry name" value="P-loop containing nucleoside triphosphate hydrolases"/>
    <property type="match status" value="2"/>
</dbReference>
<feature type="transmembrane region" description="Helical" evidence="8">
    <location>
        <begin position="357"/>
        <end position="374"/>
    </location>
</feature>
<feature type="transmembrane region" description="Helical" evidence="8">
    <location>
        <begin position="1052"/>
        <end position="1079"/>
    </location>
</feature>
<feature type="transmembrane region" description="Helical" evidence="8">
    <location>
        <begin position="1162"/>
        <end position="1182"/>
    </location>
</feature>
<dbReference type="SMART" id="SM00382">
    <property type="entry name" value="AAA"/>
    <property type="match status" value="2"/>
</dbReference>
<dbReference type="CDD" id="cd03263">
    <property type="entry name" value="ABC_subfamily_A"/>
    <property type="match status" value="2"/>
</dbReference>
<evidence type="ECO:0000256" key="7">
    <source>
        <dbReference type="SAM" id="Coils"/>
    </source>
</evidence>
<evidence type="ECO:0000256" key="4">
    <source>
        <dbReference type="ARBA" id="ARBA00022840"/>
    </source>
</evidence>
<keyword evidence="3" id="KW-0547">Nucleotide-binding</keyword>
<dbReference type="InterPro" id="IPR003593">
    <property type="entry name" value="AAA+_ATPase"/>
</dbReference>